<evidence type="ECO:0000313" key="3">
    <source>
        <dbReference type="EMBL" id="RLL46685.1"/>
    </source>
</evidence>
<feature type="domain" description="Chemotaxis phosphatase CheX-like" evidence="2">
    <location>
        <begin position="48"/>
        <end position="126"/>
    </location>
</feature>
<dbReference type="InterPro" id="IPR028051">
    <property type="entry name" value="CheX-like_dom"/>
</dbReference>
<dbReference type="SUPFAM" id="SSF103039">
    <property type="entry name" value="CheC-like"/>
    <property type="match status" value="1"/>
</dbReference>
<dbReference type="Pfam" id="PF13690">
    <property type="entry name" value="CheX"/>
    <property type="match status" value="1"/>
</dbReference>
<dbReference type="EMBL" id="RCHR01000002">
    <property type="protein sequence ID" value="RLL46685.1"/>
    <property type="molecule type" value="Genomic_DNA"/>
</dbReference>
<dbReference type="PANTHER" id="PTHR39452">
    <property type="entry name" value="CHEY-P PHOSPHATASE CHEX"/>
    <property type="match status" value="1"/>
</dbReference>
<keyword evidence="4" id="KW-1185">Reference proteome</keyword>
<evidence type="ECO:0000256" key="1">
    <source>
        <dbReference type="ARBA" id="ARBA00022500"/>
    </source>
</evidence>
<dbReference type="Proteomes" id="UP000270219">
    <property type="component" value="Unassembled WGS sequence"/>
</dbReference>
<dbReference type="InterPro" id="IPR038756">
    <property type="entry name" value="CheX-like"/>
</dbReference>
<dbReference type="GO" id="GO:0006935">
    <property type="term" value="P:chemotaxis"/>
    <property type="evidence" value="ECO:0007669"/>
    <property type="project" value="UniProtKB-KW"/>
</dbReference>
<dbReference type="AlphaFoldDB" id="A0A498D7K9"/>
<dbReference type="RefSeq" id="WP_121521936.1">
    <property type="nucleotide sequence ID" value="NZ_RCHR01000002.1"/>
</dbReference>
<accession>A0A498D7K9</accession>
<evidence type="ECO:0000313" key="4">
    <source>
        <dbReference type="Proteomes" id="UP000270219"/>
    </source>
</evidence>
<name>A0A498D7K9_9BACI</name>
<dbReference type="InterPro" id="IPR028976">
    <property type="entry name" value="CheC-like_sf"/>
</dbReference>
<comment type="caution">
    <text evidence="3">The sequence shown here is derived from an EMBL/GenBank/DDBJ whole genome shotgun (WGS) entry which is preliminary data.</text>
</comment>
<protein>
    <submittedName>
        <fullName evidence="3">Chemotaxis protein CheX</fullName>
    </submittedName>
</protein>
<proteinExistence type="predicted"/>
<dbReference type="Gene3D" id="3.40.1550.10">
    <property type="entry name" value="CheC-like"/>
    <property type="match status" value="1"/>
</dbReference>
<reference evidence="3 4" key="1">
    <citation type="submission" date="2018-10" db="EMBL/GenBank/DDBJ databases">
        <title>Oceanobacillus sp. YLB-02 draft genome.</title>
        <authorList>
            <person name="Yu L."/>
        </authorList>
    </citation>
    <scope>NUCLEOTIDE SEQUENCE [LARGE SCALE GENOMIC DNA]</scope>
    <source>
        <strain evidence="3 4">YLB-02</strain>
    </source>
</reference>
<sequence>MSVSVEERNRLVLHLLNGTSSSLKTIVPIQHKLSKPQLLGKLIHFQFGVLIGFTGDVKGRLIIDGDQSVFQAVGESMFGMFLEGEMLTSFSGELGNMIAGNLSTNIIQNGLKTDITAPTVMEGDTTISGYSSAIYMAADFEQAGKLGIHLLID</sequence>
<keyword evidence="1" id="KW-0145">Chemotaxis</keyword>
<evidence type="ECO:0000259" key="2">
    <source>
        <dbReference type="Pfam" id="PF13690"/>
    </source>
</evidence>
<dbReference type="CDD" id="cd17906">
    <property type="entry name" value="CheX"/>
    <property type="match status" value="1"/>
</dbReference>
<dbReference type="PANTHER" id="PTHR39452:SF1">
    <property type="entry name" value="CHEY-P PHOSPHATASE CHEX"/>
    <property type="match status" value="1"/>
</dbReference>
<gene>
    <name evidence="3" type="ORF">D8M04_05625</name>
</gene>
<organism evidence="3 4">
    <name type="scientific">Oceanobacillus piezotolerans</name>
    <dbReference type="NCBI Taxonomy" id="2448030"/>
    <lineage>
        <taxon>Bacteria</taxon>
        <taxon>Bacillati</taxon>
        <taxon>Bacillota</taxon>
        <taxon>Bacilli</taxon>
        <taxon>Bacillales</taxon>
        <taxon>Bacillaceae</taxon>
        <taxon>Oceanobacillus</taxon>
    </lineage>
</organism>
<dbReference type="OrthoDB" id="9788100at2"/>